<keyword evidence="2" id="KW-0028">Amino-acid biosynthesis</keyword>
<reference evidence="3 4" key="1">
    <citation type="submission" date="2021-01" db="EMBL/GenBank/DDBJ databases">
        <title>Genome seq and assembly of Devosia sp. G19.</title>
        <authorList>
            <person name="Chhetri G."/>
        </authorList>
    </citation>
    <scope>NUCLEOTIDE SEQUENCE [LARGE SCALE GENOMIC DNA]</scope>
    <source>
        <strain evidence="3 4">G19</strain>
    </source>
</reference>
<proteinExistence type="inferred from homology"/>
<organism evidence="3 4">
    <name type="scientific">Devosia oryziradicis</name>
    <dbReference type="NCBI Taxonomy" id="2801335"/>
    <lineage>
        <taxon>Bacteria</taxon>
        <taxon>Pseudomonadati</taxon>
        <taxon>Pseudomonadota</taxon>
        <taxon>Alphaproteobacteria</taxon>
        <taxon>Hyphomicrobiales</taxon>
        <taxon>Devosiaceae</taxon>
        <taxon>Devosia</taxon>
    </lineage>
</organism>
<dbReference type="InterPro" id="IPR050571">
    <property type="entry name" value="Class-IV_PLP-Dep_Aminotrnsfr"/>
</dbReference>
<sequence>MTIRRIAMWSGPRNLSTAMMRAFSSRGDCAVSDEPFYAAYLAATGIVHPMNAEVLASQPQDPHEVAADMLGPVPSGKTVWYQKHMAHHMIEGFPLDWMDHVTNVFLLRSPERVLASYAQKREEVALRDIGFAEQARLFDRVAQRTGKPPVVVDSEDVRRDPHRALSALCAAIDLPFSKAMLSWPKGQHPDDGVWAPHWYGAIFESTGFAPPDDKAITLPDRLRVIADQARPFYEAMAAHKA</sequence>
<name>A0ABX7C193_9HYPH</name>
<evidence type="ECO:0000313" key="3">
    <source>
        <dbReference type="EMBL" id="QQR37502.1"/>
    </source>
</evidence>
<gene>
    <name evidence="3" type="ORF">JI749_07810</name>
</gene>
<keyword evidence="4" id="KW-1185">Reference proteome</keyword>
<dbReference type="SUPFAM" id="SSF52540">
    <property type="entry name" value="P-loop containing nucleoside triphosphate hydrolases"/>
    <property type="match status" value="1"/>
</dbReference>
<dbReference type="Proteomes" id="UP000595460">
    <property type="component" value="Chromosome"/>
</dbReference>
<dbReference type="EMBL" id="CP068047">
    <property type="protein sequence ID" value="QQR37502.1"/>
    <property type="molecule type" value="Genomic_DNA"/>
</dbReference>
<comment type="similarity">
    <text evidence="1">Belongs to the class-IV pyridoxal-phosphate-dependent aminotransferase family.</text>
</comment>
<evidence type="ECO:0000256" key="1">
    <source>
        <dbReference type="ARBA" id="ARBA00009320"/>
    </source>
</evidence>
<dbReference type="Pfam" id="PF19798">
    <property type="entry name" value="Sulfotransfer_5"/>
    <property type="match status" value="1"/>
</dbReference>
<accession>A0ABX7C193</accession>
<keyword evidence="2" id="KW-0100">Branched-chain amino acid biosynthesis</keyword>
<dbReference type="PANTHER" id="PTHR42743:SF11">
    <property type="entry name" value="AMINODEOXYCHORISMATE LYASE"/>
    <property type="match status" value="1"/>
</dbReference>
<protein>
    <recommendedName>
        <fullName evidence="5">HAD family hydrolase</fullName>
    </recommendedName>
</protein>
<dbReference type="InterPro" id="IPR027417">
    <property type="entry name" value="P-loop_NTPase"/>
</dbReference>
<dbReference type="Gene3D" id="3.40.50.300">
    <property type="entry name" value="P-loop containing nucleotide triphosphate hydrolases"/>
    <property type="match status" value="1"/>
</dbReference>
<dbReference type="PANTHER" id="PTHR42743">
    <property type="entry name" value="AMINO-ACID AMINOTRANSFERASE"/>
    <property type="match status" value="1"/>
</dbReference>
<dbReference type="RefSeq" id="WP_201661872.1">
    <property type="nucleotide sequence ID" value="NZ_CP068047.1"/>
</dbReference>
<evidence type="ECO:0008006" key="5">
    <source>
        <dbReference type="Google" id="ProtNLM"/>
    </source>
</evidence>
<evidence type="ECO:0000256" key="2">
    <source>
        <dbReference type="ARBA" id="ARBA00023304"/>
    </source>
</evidence>
<evidence type="ECO:0000313" key="4">
    <source>
        <dbReference type="Proteomes" id="UP000595460"/>
    </source>
</evidence>